<dbReference type="Proteomes" id="UP000499080">
    <property type="component" value="Unassembled WGS sequence"/>
</dbReference>
<sequence>MSSTEEDINKVKDIVMESTHGSLEEMSLDSDISHANVRMQPRSGPHLTLARRNMGSQRCWNHFDISISKGDTLITRKIPCDITWPALGDYKGSAWMTEGVLIWDLDANVFGVLSAVQASKP</sequence>
<evidence type="ECO:0000313" key="2">
    <source>
        <dbReference type="Proteomes" id="UP000499080"/>
    </source>
</evidence>
<comment type="caution">
    <text evidence="1">The sequence shown here is derived from an EMBL/GenBank/DDBJ whole genome shotgun (WGS) entry which is preliminary data.</text>
</comment>
<proteinExistence type="predicted"/>
<dbReference type="EMBL" id="BGPR01002755">
    <property type="protein sequence ID" value="GBM78490.1"/>
    <property type="molecule type" value="Genomic_DNA"/>
</dbReference>
<keyword evidence="2" id="KW-1185">Reference proteome</keyword>
<organism evidence="1 2">
    <name type="scientific">Araneus ventricosus</name>
    <name type="common">Orbweaver spider</name>
    <name type="synonym">Epeira ventricosa</name>
    <dbReference type="NCBI Taxonomy" id="182803"/>
    <lineage>
        <taxon>Eukaryota</taxon>
        <taxon>Metazoa</taxon>
        <taxon>Ecdysozoa</taxon>
        <taxon>Arthropoda</taxon>
        <taxon>Chelicerata</taxon>
        <taxon>Arachnida</taxon>
        <taxon>Araneae</taxon>
        <taxon>Araneomorphae</taxon>
        <taxon>Entelegynae</taxon>
        <taxon>Araneoidea</taxon>
        <taxon>Araneidae</taxon>
        <taxon>Araneus</taxon>
    </lineage>
</organism>
<protein>
    <submittedName>
        <fullName evidence="1">Uncharacterized protein</fullName>
    </submittedName>
</protein>
<evidence type="ECO:0000313" key="1">
    <source>
        <dbReference type="EMBL" id="GBM78490.1"/>
    </source>
</evidence>
<accession>A0A4Y2ILM3</accession>
<dbReference type="AlphaFoldDB" id="A0A4Y2ILM3"/>
<gene>
    <name evidence="1" type="ORF">AVEN_114802_1</name>
</gene>
<name>A0A4Y2ILM3_ARAVE</name>
<reference evidence="1 2" key="1">
    <citation type="journal article" date="2019" name="Sci. Rep.">
        <title>Orb-weaving spider Araneus ventricosus genome elucidates the spidroin gene catalogue.</title>
        <authorList>
            <person name="Kono N."/>
            <person name="Nakamura H."/>
            <person name="Ohtoshi R."/>
            <person name="Moran D.A.P."/>
            <person name="Shinohara A."/>
            <person name="Yoshida Y."/>
            <person name="Fujiwara M."/>
            <person name="Mori M."/>
            <person name="Tomita M."/>
            <person name="Arakawa K."/>
        </authorList>
    </citation>
    <scope>NUCLEOTIDE SEQUENCE [LARGE SCALE GENOMIC DNA]</scope>
</reference>